<dbReference type="Gene3D" id="1.10.580.10">
    <property type="entry name" value="Citrate Synthase, domain 1"/>
    <property type="match status" value="1"/>
</dbReference>
<dbReference type="GO" id="GO:0005759">
    <property type="term" value="C:mitochondrial matrix"/>
    <property type="evidence" value="ECO:0007669"/>
    <property type="project" value="TreeGrafter"/>
</dbReference>
<dbReference type="EMBL" id="JACAZH010000002">
    <property type="protein sequence ID" value="KAF7374918.1"/>
    <property type="molecule type" value="Genomic_DNA"/>
</dbReference>
<dbReference type="OrthoDB" id="8017587at2759"/>
<dbReference type="SUPFAM" id="SSF48256">
    <property type="entry name" value="Citrate synthase"/>
    <property type="match status" value="1"/>
</dbReference>
<protein>
    <recommendedName>
        <fullName evidence="4">Citrate synthase</fullName>
    </recommendedName>
</protein>
<evidence type="ECO:0000256" key="1">
    <source>
        <dbReference type="ARBA" id="ARBA00004173"/>
    </source>
</evidence>
<sequence>MNGFAPSVNGIASSVNGSSANHTEKPQTIFEAVAARIPSRAALAAKLMTKYRDSAIHEVTVENVMNGMRGLPCVLWEISESSATGVKHHTKTLTQLEVELPKWPGSTQMSPEAMLWFLYTARIPTPAELETFAADLSRRAEVPLEAQTFLHALSKDISPESQIIMLLTFLSRYSKFNLALANGISKDELWKHALEDALDLSARLPMLVASVYAKAHGIEKTEHLRSSDLAHNFARQIGKDDTDFVEFTRLCWSFYMDHGASVSSHAMRLVSSAWTEPYTTVATGIIGGTGPLHAKAIGDSVKFNLKALSTLGSDPSKEDILDYVANCLSQGKIIPGYGHALLRVPDARLEILRRFLETHPSSDPNVHSFLSLIRSMNDSVPELLRERVRGMKNPHPNGDALNGCILHAYGLPSDYLLVFFACSRAMGFMTQYIWDRALGLPMERPLSLTMDELLTKVQSAQK</sequence>
<keyword evidence="6" id="KW-1185">Reference proteome</keyword>
<dbReference type="InterPro" id="IPR016143">
    <property type="entry name" value="Citrate_synth-like_sm_a-sub"/>
</dbReference>
<reference evidence="5" key="1">
    <citation type="submission" date="2020-05" db="EMBL/GenBank/DDBJ databases">
        <title>Mycena genomes resolve the evolution of fungal bioluminescence.</title>
        <authorList>
            <person name="Tsai I.J."/>
        </authorList>
    </citation>
    <scope>NUCLEOTIDE SEQUENCE</scope>
    <source>
        <strain evidence="5">160909Yilan</strain>
    </source>
</reference>
<evidence type="ECO:0000256" key="3">
    <source>
        <dbReference type="ARBA" id="ARBA00023128"/>
    </source>
</evidence>
<accession>A0A8H6Z9Q6</accession>
<keyword evidence="2" id="KW-0809">Transit peptide</keyword>
<gene>
    <name evidence="5" type="ORF">MSAN_00377900</name>
</gene>
<organism evidence="5 6">
    <name type="scientific">Mycena sanguinolenta</name>
    <dbReference type="NCBI Taxonomy" id="230812"/>
    <lineage>
        <taxon>Eukaryota</taxon>
        <taxon>Fungi</taxon>
        <taxon>Dikarya</taxon>
        <taxon>Basidiomycota</taxon>
        <taxon>Agaricomycotina</taxon>
        <taxon>Agaricomycetes</taxon>
        <taxon>Agaricomycetidae</taxon>
        <taxon>Agaricales</taxon>
        <taxon>Marasmiineae</taxon>
        <taxon>Mycenaceae</taxon>
        <taxon>Mycena</taxon>
    </lineage>
</organism>
<dbReference type="Proteomes" id="UP000623467">
    <property type="component" value="Unassembled WGS sequence"/>
</dbReference>
<dbReference type="AlphaFoldDB" id="A0A8H6Z9Q6"/>
<evidence type="ECO:0000313" key="5">
    <source>
        <dbReference type="EMBL" id="KAF7374918.1"/>
    </source>
</evidence>
<evidence type="ECO:0000256" key="4">
    <source>
        <dbReference type="RuleBase" id="RU000441"/>
    </source>
</evidence>
<dbReference type="PANTHER" id="PTHR11739">
    <property type="entry name" value="CITRATE SYNTHASE"/>
    <property type="match status" value="1"/>
</dbReference>
<dbReference type="PRINTS" id="PR00143">
    <property type="entry name" value="CITRTSNTHASE"/>
</dbReference>
<comment type="similarity">
    <text evidence="4">Belongs to the citrate synthase family.</text>
</comment>
<proteinExistence type="inferred from homology"/>
<comment type="caution">
    <text evidence="5">The sequence shown here is derived from an EMBL/GenBank/DDBJ whole genome shotgun (WGS) entry which is preliminary data.</text>
</comment>
<evidence type="ECO:0000256" key="2">
    <source>
        <dbReference type="ARBA" id="ARBA00022946"/>
    </source>
</evidence>
<comment type="subcellular location">
    <subcellularLocation>
        <location evidence="1">Mitochondrion</location>
    </subcellularLocation>
</comment>
<dbReference type="InterPro" id="IPR002020">
    <property type="entry name" value="Citrate_synthase"/>
</dbReference>
<dbReference type="Pfam" id="PF00285">
    <property type="entry name" value="Citrate_synt"/>
    <property type="match status" value="1"/>
</dbReference>
<dbReference type="PANTHER" id="PTHR11739:SF15">
    <property type="entry name" value="CITRATE SYNTHASE 3, MITOCHONDRIAL"/>
    <property type="match status" value="1"/>
</dbReference>
<dbReference type="GO" id="GO:0046912">
    <property type="term" value="F:acyltransferase activity, acyl groups converted into alkyl on transfer"/>
    <property type="evidence" value="ECO:0007669"/>
    <property type="project" value="InterPro"/>
</dbReference>
<dbReference type="GO" id="GO:0006099">
    <property type="term" value="P:tricarboxylic acid cycle"/>
    <property type="evidence" value="ECO:0007669"/>
    <property type="project" value="TreeGrafter"/>
</dbReference>
<dbReference type="GO" id="GO:0005975">
    <property type="term" value="P:carbohydrate metabolic process"/>
    <property type="evidence" value="ECO:0007669"/>
    <property type="project" value="TreeGrafter"/>
</dbReference>
<dbReference type="InterPro" id="IPR016142">
    <property type="entry name" value="Citrate_synth-like_lrg_a-sub"/>
</dbReference>
<name>A0A8H6Z9Q6_9AGAR</name>
<keyword evidence="3" id="KW-0496">Mitochondrion</keyword>
<dbReference type="InterPro" id="IPR036969">
    <property type="entry name" value="Citrate_synthase_sf"/>
</dbReference>
<evidence type="ECO:0000313" key="6">
    <source>
        <dbReference type="Proteomes" id="UP000623467"/>
    </source>
</evidence>
<keyword evidence="4" id="KW-0808">Transferase</keyword>
<dbReference type="Gene3D" id="1.10.230.10">
    <property type="entry name" value="Cytochrome P450-Terp, domain 2"/>
    <property type="match status" value="1"/>
</dbReference>